<reference evidence="1" key="2">
    <citation type="submission" date="2020-05" db="UniProtKB">
        <authorList>
            <consortium name="EnsemblMetazoa"/>
        </authorList>
    </citation>
    <scope>IDENTIFICATION</scope>
    <source>
        <strain evidence="1">IAEA</strain>
    </source>
</reference>
<dbReference type="AlphaFoldDB" id="A0A1B0ADC7"/>
<evidence type="ECO:0000313" key="2">
    <source>
        <dbReference type="Proteomes" id="UP000092445"/>
    </source>
</evidence>
<dbReference type="VEuPathDB" id="VectorBase:GPAI042004"/>
<dbReference type="Proteomes" id="UP000092445">
    <property type="component" value="Unassembled WGS sequence"/>
</dbReference>
<evidence type="ECO:0000313" key="1">
    <source>
        <dbReference type="EnsemblMetazoa" id="GPAI042004-PA"/>
    </source>
</evidence>
<organism evidence="1 2">
    <name type="scientific">Glossina pallidipes</name>
    <name type="common">Tsetse fly</name>
    <dbReference type="NCBI Taxonomy" id="7398"/>
    <lineage>
        <taxon>Eukaryota</taxon>
        <taxon>Metazoa</taxon>
        <taxon>Ecdysozoa</taxon>
        <taxon>Arthropoda</taxon>
        <taxon>Hexapoda</taxon>
        <taxon>Insecta</taxon>
        <taxon>Pterygota</taxon>
        <taxon>Neoptera</taxon>
        <taxon>Endopterygota</taxon>
        <taxon>Diptera</taxon>
        <taxon>Brachycera</taxon>
        <taxon>Muscomorpha</taxon>
        <taxon>Hippoboscoidea</taxon>
        <taxon>Glossinidae</taxon>
        <taxon>Glossina</taxon>
    </lineage>
</organism>
<proteinExistence type="predicted"/>
<protein>
    <submittedName>
        <fullName evidence="1">Uncharacterized protein</fullName>
    </submittedName>
</protein>
<reference evidence="2" key="1">
    <citation type="submission" date="2014-03" db="EMBL/GenBank/DDBJ databases">
        <authorList>
            <person name="Aksoy S."/>
            <person name="Warren W."/>
            <person name="Wilson R.K."/>
        </authorList>
    </citation>
    <scope>NUCLEOTIDE SEQUENCE [LARGE SCALE GENOMIC DNA]</scope>
    <source>
        <strain evidence="2">IAEA</strain>
    </source>
</reference>
<accession>A0A1B0ADC7</accession>
<keyword evidence="2" id="KW-1185">Reference proteome</keyword>
<name>A0A1B0ADC7_GLOPL</name>
<dbReference type="EnsemblMetazoa" id="GPAI042004-RA">
    <property type="protein sequence ID" value="GPAI042004-PA"/>
    <property type="gene ID" value="GPAI042004"/>
</dbReference>
<sequence>MSASVNSISSIPSPVYQCKNALRLNIAENCSEMRLNSSCMAVVLPIKVDDIFKPLGGISHTAVLTLFGIHSTKYELFLFCTANICSSTSFIDMRPRNTAATVRVPIPEPVPPPKECVNWKP</sequence>